<evidence type="ECO:0000256" key="2">
    <source>
        <dbReference type="ARBA" id="ARBA00022475"/>
    </source>
</evidence>
<comment type="subcellular location">
    <subcellularLocation>
        <location evidence="1">Cell membrane</location>
        <topology evidence="1">Multi-pass membrane protein</topology>
    </subcellularLocation>
</comment>
<evidence type="ECO:0000256" key="4">
    <source>
        <dbReference type="ARBA" id="ARBA00022989"/>
    </source>
</evidence>
<protein>
    <submittedName>
        <fullName evidence="7">Aromatic acid exporter family member 1</fullName>
    </submittedName>
</protein>
<reference evidence="7 8" key="1">
    <citation type="submission" date="2016-11" db="EMBL/GenBank/DDBJ databases">
        <authorList>
            <person name="Jaros S."/>
            <person name="Januszkiewicz K."/>
            <person name="Wedrychowicz H."/>
        </authorList>
    </citation>
    <scope>NUCLEOTIDE SEQUENCE [LARGE SCALE GENOMIC DNA]</scope>
    <source>
        <strain evidence="7 8">DSM 15480</strain>
    </source>
</reference>
<name>A0A1M6PIV9_9FIRM</name>
<sequence>MKKHPIKIGRRIWKTVIAVYVCFFIDTVRGAGVPFYAAIAAILCMQRNKHESLQTAKNREIATILGGFCGLLFLIFEQYVYHFSVILIRYAVLSVLLIPIIQISLWLHQEKGTFLMCVVFLCVTVTHAGDINPVSFAGNRIIDTTIGIVVALIVNFRDVSNTNS</sequence>
<organism evidence="7 8">
    <name type="scientific">Hespellia stercorisuis DSM 15480</name>
    <dbReference type="NCBI Taxonomy" id="1121950"/>
    <lineage>
        <taxon>Bacteria</taxon>
        <taxon>Bacillati</taxon>
        <taxon>Bacillota</taxon>
        <taxon>Clostridia</taxon>
        <taxon>Lachnospirales</taxon>
        <taxon>Lachnospiraceae</taxon>
        <taxon>Hespellia</taxon>
    </lineage>
</organism>
<dbReference type="RefSeq" id="WP_073109870.1">
    <property type="nucleotide sequence ID" value="NZ_FQZY01000028.1"/>
</dbReference>
<keyword evidence="5 6" id="KW-0472">Membrane</keyword>
<keyword evidence="3 6" id="KW-0812">Transmembrane</keyword>
<dbReference type="AlphaFoldDB" id="A0A1M6PIV9"/>
<feature type="transmembrane region" description="Helical" evidence="6">
    <location>
        <begin position="87"/>
        <end position="107"/>
    </location>
</feature>
<dbReference type="EMBL" id="FQZY01000028">
    <property type="protein sequence ID" value="SHK07895.1"/>
    <property type="molecule type" value="Genomic_DNA"/>
</dbReference>
<keyword evidence="8" id="KW-1185">Reference proteome</keyword>
<evidence type="ECO:0000256" key="3">
    <source>
        <dbReference type="ARBA" id="ARBA00022692"/>
    </source>
</evidence>
<evidence type="ECO:0000256" key="5">
    <source>
        <dbReference type="ARBA" id="ARBA00023136"/>
    </source>
</evidence>
<dbReference type="STRING" id="1121950.SAMN02745243_02144"/>
<dbReference type="PANTHER" id="PTHR40064">
    <property type="entry name" value="MEMBRANE PROTEIN-RELATED"/>
    <property type="match status" value="1"/>
</dbReference>
<feature type="transmembrane region" description="Helical" evidence="6">
    <location>
        <begin position="61"/>
        <end position="81"/>
    </location>
</feature>
<evidence type="ECO:0000313" key="8">
    <source>
        <dbReference type="Proteomes" id="UP000184301"/>
    </source>
</evidence>
<keyword evidence="4 6" id="KW-1133">Transmembrane helix</keyword>
<accession>A0A1M6PIV9</accession>
<dbReference type="Pfam" id="PF06081">
    <property type="entry name" value="ArAE_1"/>
    <property type="match status" value="1"/>
</dbReference>
<keyword evidence="2" id="KW-1003">Cell membrane</keyword>
<dbReference type="OrthoDB" id="1653617at2"/>
<feature type="transmembrane region" description="Helical" evidence="6">
    <location>
        <begin position="114"/>
        <end position="131"/>
    </location>
</feature>
<dbReference type="PANTHER" id="PTHR40064:SF1">
    <property type="entry name" value="MEMBRANE PROTEIN"/>
    <property type="match status" value="1"/>
</dbReference>
<feature type="transmembrane region" description="Helical" evidence="6">
    <location>
        <begin position="12"/>
        <end position="40"/>
    </location>
</feature>
<gene>
    <name evidence="7" type="ORF">SAMN02745243_02144</name>
</gene>
<dbReference type="GO" id="GO:0005886">
    <property type="term" value="C:plasma membrane"/>
    <property type="evidence" value="ECO:0007669"/>
    <property type="project" value="UniProtKB-SubCell"/>
</dbReference>
<feature type="transmembrane region" description="Helical" evidence="6">
    <location>
        <begin position="137"/>
        <end position="156"/>
    </location>
</feature>
<evidence type="ECO:0000256" key="6">
    <source>
        <dbReference type="SAM" id="Phobius"/>
    </source>
</evidence>
<proteinExistence type="predicted"/>
<dbReference type="InterPro" id="IPR010343">
    <property type="entry name" value="ArAE_1"/>
</dbReference>
<evidence type="ECO:0000256" key="1">
    <source>
        <dbReference type="ARBA" id="ARBA00004651"/>
    </source>
</evidence>
<dbReference type="InterPro" id="IPR052984">
    <property type="entry name" value="UPF0421"/>
</dbReference>
<dbReference type="Proteomes" id="UP000184301">
    <property type="component" value="Unassembled WGS sequence"/>
</dbReference>
<evidence type="ECO:0000313" key="7">
    <source>
        <dbReference type="EMBL" id="SHK07895.1"/>
    </source>
</evidence>